<dbReference type="PANTHER" id="PTHR47683:SF4">
    <property type="entry name" value="PSEUDOURIDINE SYNTHASE"/>
    <property type="match status" value="1"/>
</dbReference>
<dbReference type="SMART" id="SM00363">
    <property type="entry name" value="S4"/>
    <property type="match status" value="1"/>
</dbReference>
<feature type="domain" description="RNA-binding S4" evidence="6">
    <location>
        <begin position="5"/>
        <end position="65"/>
    </location>
</feature>
<evidence type="ECO:0000256" key="1">
    <source>
        <dbReference type="ARBA" id="ARBA00008348"/>
    </source>
</evidence>
<dbReference type="InterPro" id="IPR020103">
    <property type="entry name" value="PsdUridine_synth_cat_dom_sf"/>
</dbReference>
<gene>
    <name evidence="7" type="ORF">H8S54_12435</name>
</gene>
<dbReference type="NCBIfam" id="TIGR00093">
    <property type="entry name" value="pseudouridine synthase"/>
    <property type="match status" value="1"/>
</dbReference>
<dbReference type="InterPro" id="IPR020094">
    <property type="entry name" value="TruA/RsuA/RluB/E/F_N"/>
</dbReference>
<dbReference type="CDD" id="cd02553">
    <property type="entry name" value="PseudoU_synth_RsuA"/>
    <property type="match status" value="1"/>
</dbReference>
<dbReference type="PROSITE" id="PS50889">
    <property type="entry name" value="S4"/>
    <property type="match status" value="1"/>
</dbReference>
<evidence type="ECO:0000313" key="8">
    <source>
        <dbReference type="Proteomes" id="UP000652847"/>
    </source>
</evidence>
<dbReference type="Pfam" id="PF01479">
    <property type="entry name" value="S4"/>
    <property type="match status" value="1"/>
</dbReference>
<dbReference type="PANTHER" id="PTHR47683">
    <property type="entry name" value="PSEUDOURIDINE SYNTHASE FAMILY PROTEIN-RELATED"/>
    <property type="match status" value="1"/>
</dbReference>
<dbReference type="PROSITE" id="PS01149">
    <property type="entry name" value="PSI_RSU"/>
    <property type="match status" value="1"/>
</dbReference>
<evidence type="ECO:0000256" key="5">
    <source>
        <dbReference type="RuleBase" id="RU003887"/>
    </source>
</evidence>
<dbReference type="GO" id="GO:0120159">
    <property type="term" value="F:rRNA pseudouridine synthase activity"/>
    <property type="evidence" value="ECO:0007669"/>
    <property type="project" value="UniProtKB-ARBA"/>
</dbReference>
<evidence type="ECO:0000256" key="3">
    <source>
        <dbReference type="ARBA" id="ARBA00023235"/>
    </source>
</evidence>
<dbReference type="RefSeq" id="WP_117854374.1">
    <property type="nucleotide sequence ID" value="NZ_JACOOT010000029.1"/>
</dbReference>
<dbReference type="InterPro" id="IPR050343">
    <property type="entry name" value="RsuA_PseudoU_synthase"/>
</dbReference>
<name>A0A8I0DSI3_9FIRM</name>
<evidence type="ECO:0000256" key="4">
    <source>
        <dbReference type="PROSITE-ProRule" id="PRU00182"/>
    </source>
</evidence>
<sequence>MGKAVRLDKFLADSGAGTRTDVKKLIQKGMVQVNGEKVKKPELKVDPENDVVELGGERLGARAEFMYYLLHKPAGYVSATEDTREKTVLELVPKDSRRNLFPVGRLDKDTEGLLLITDDGQLAHQLLSPKKHVDKTYFAVTEGKVVPEDIEKIREGVDIGDEELTLPGKLEILKTWEVQMPSASVKSTESEAKWRSEILLTIHEGRFHQVKRMMEALGKTVIYLKRMSMGPLVLPEDFPKGQCRELTKEELAALKEGR</sequence>
<dbReference type="InterPro" id="IPR042092">
    <property type="entry name" value="PsdUridine_s_RsuA/RluB/E/F_cat"/>
</dbReference>
<dbReference type="InterPro" id="IPR036986">
    <property type="entry name" value="S4_RNA-bd_sf"/>
</dbReference>
<reference evidence="7 8" key="1">
    <citation type="submission" date="2020-08" db="EMBL/GenBank/DDBJ databases">
        <title>Genome public.</title>
        <authorList>
            <person name="Liu C."/>
            <person name="Sun Q."/>
        </authorList>
    </citation>
    <scope>NUCLEOTIDE SEQUENCE [LARGE SCALE GENOMIC DNA]</scope>
    <source>
        <strain evidence="7 8">BX17</strain>
    </source>
</reference>
<dbReference type="FunFam" id="3.10.290.10:FF:000003">
    <property type="entry name" value="Pseudouridine synthase"/>
    <property type="match status" value="1"/>
</dbReference>
<keyword evidence="8" id="KW-1185">Reference proteome</keyword>
<dbReference type="AlphaFoldDB" id="A0A8I0DSI3"/>
<dbReference type="InterPro" id="IPR018496">
    <property type="entry name" value="PsdUridine_synth_RsuA/RluB_CS"/>
</dbReference>
<dbReference type="CDD" id="cd00165">
    <property type="entry name" value="S4"/>
    <property type="match status" value="1"/>
</dbReference>
<dbReference type="Gene3D" id="3.30.70.580">
    <property type="entry name" value="Pseudouridine synthase I, catalytic domain, N-terminal subdomain"/>
    <property type="match status" value="1"/>
</dbReference>
<comment type="caution">
    <text evidence="7">The sequence shown here is derived from an EMBL/GenBank/DDBJ whole genome shotgun (WGS) entry which is preliminary data.</text>
</comment>
<dbReference type="EC" id="5.4.99.-" evidence="5"/>
<dbReference type="InterPro" id="IPR002942">
    <property type="entry name" value="S4_RNA-bd"/>
</dbReference>
<dbReference type="EMBL" id="JACOOT010000029">
    <property type="protein sequence ID" value="MBC5651893.1"/>
    <property type="molecule type" value="Genomic_DNA"/>
</dbReference>
<evidence type="ECO:0000259" key="6">
    <source>
        <dbReference type="SMART" id="SM00363"/>
    </source>
</evidence>
<dbReference type="InterPro" id="IPR000748">
    <property type="entry name" value="PsdUridine_synth_RsuA/RluB/E/F"/>
</dbReference>
<comment type="similarity">
    <text evidence="1 5">Belongs to the pseudouridine synthase RsuA family.</text>
</comment>
<dbReference type="Pfam" id="PF00849">
    <property type="entry name" value="PseudoU_synth_2"/>
    <property type="match status" value="1"/>
</dbReference>
<dbReference type="InterPro" id="IPR006145">
    <property type="entry name" value="PsdUridine_synth_RsuA/RluA"/>
</dbReference>
<keyword evidence="3 5" id="KW-0413">Isomerase</keyword>
<dbReference type="GO" id="GO:0003723">
    <property type="term" value="F:RNA binding"/>
    <property type="evidence" value="ECO:0007669"/>
    <property type="project" value="UniProtKB-KW"/>
</dbReference>
<dbReference type="SUPFAM" id="SSF55174">
    <property type="entry name" value="Alpha-L RNA-binding motif"/>
    <property type="match status" value="1"/>
</dbReference>
<keyword evidence="2 4" id="KW-0694">RNA-binding</keyword>
<dbReference type="SUPFAM" id="SSF55120">
    <property type="entry name" value="Pseudouridine synthase"/>
    <property type="match status" value="1"/>
</dbReference>
<dbReference type="Gene3D" id="3.30.70.1560">
    <property type="entry name" value="Alpha-L RNA-binding motif"/>
    <property type="match status" value="1"/>
</dbReference>
<dbReference type="GO" id="GO:0000455">
    <property type="term" value="P:enzyme-directed rRNA pseudouridine synthesis"/>
    <property type="evidence" value="ECO:0007669"/>
    <property type="project" value="UniProtKB-ARBA"/>
</dbReference>
<accession>A0A8I0DSI3</accession>
<proteinExistence type="inferred from homology"/>
<dbReference type="Gene3D" id="3.10.290.10">
    <property type="entry name" value="RNA-binding S4 domain"/>
    <property type="match status" value="1"/>
</dbReference>
<evidence type="ECO:0000256" key="2">
    <source>
        <dbReference type="ARBA" id="ARBA00022884"/>
    </source>
</evidence>
<protein>
    <recommendedName>
        <fullName evidence="5">Pseudouridine synthase</fullName>
        <ecNumber evidence="5">5.4.99.-</ecNumber>
    </recommendedName>
</protein>
<organism evidence="7 8">
    <name type="scientific">Blautia segnis</name>
    <dbReference type="NCBI Taxonomy" id="2763030"/>
    <lineage>
        <taxon>Bacteria</taxon>
        <taxon>Bacillati</taxon>
        <taxon>Bacillota</taxon>
        <taxon>Clostridia</taxon>
        <taxon>Lachnospirales</taxon>
        <taxon>Lachnospiraceae</taxon>
        <taxon>Blautia</taxon>
    </lineage>
</organism>
<dbReference type="Proteomes" id="UP000652847">
    <property type="component" value="Unassembled WGS sequence"/>
</dbReference>
<evidence type="ECO:0000313" key="7">
    <source>
        <dbReference type="EMBL" id="MBC5651893.1"/>
    </source>
</evidence>